<dbReference type="RefSeq" id="WP_159524942.1">
    <property type="nucleotide sequence ID" value="NZ_WUUU01000004.1"/>
</dbReference>
<dbReference type="InterPro" id="IPR012347">
    <property type="entry name" value="Ferritin-like"/>
</dbReference>
<sequence>MSDDWSPEAVDFVQSLADTKLMLSHWYADQAFLGPNMGDNIALFSMTQDEYGQVRQFYLQLDRQGRDEDWLRSERDTGNFYNAATTDGPAADWTEFEVKFGLTDRAALLLLDAIDHEDFTGLTDKMAEEEYSHTDFHDGWLEQLAAANPAAFQAALEDSLDDVLAFIGPAAYDEDTDPLYASGFTDRSVAELRDAFLDYLAGIVEGTDVDVPDTTEVPLESWNEERRRVAAGSIEPDVLETIRGSKNTEFAAE</sequence>
<dbReference type="Gene3D" id="1.20.1260.10">
    <property type="match status" value="1"/>
</dbReference>
<dbReference type="GO" id="GO:0005829">
    <property type="term" value="C:cytosol"/>
    <property type="evidence" value="ECO:0007669"/>
    <property type="project" value="TreeGrafter"/>
</dbReference>
<dbReference type="OrthoDB" id="304275at2157"/>
<dbReference type="InterPro" id="IPR007814">
    <property type="entry name" value="PaaA_PaaC"/>
</dbReference>
<proteinExistence type="predicted"/>
<dbReference type="EMBL" id="WUUU01000004">
    <property type="protein sequence ID" value="MXR19349.1"/>
    <property type="molecule type" value="Genomic_DNA"/>
</dbReference>
<dbReference type="PANTHER" id="PTHR30458">
    <property type="entry name" value="PHENYLACETIC ACID DEGRADATION PROTEIN PAA"/>
    <property type="match status" value="1"/>
</dbReference>
<dbReference type="Pfam" id="PF05138">
    <property type="entry name" value="PaaA_PaaC"/>
    <property type="match status" value="1"/>
</dbReference>
<dbReference type="PANTHER" id="PTHR30458:SF0">
    <property type="entry name" value="1,2-PHENYLACETYL-COA EPOXIDASE, SUBUNIT C"/>
    <property type="match status" value="1"/>
</dbReference>
<evidence type="ECO:0000313" key="2">
    <source>
        <dbReference type="Proteomes" id="UP000471521"/>
    </source>
</evidence>
<dbReference type="GO" id="GO:0010124">
    <property type="term" value="P:phenylacetate catabolic process"/>
    <property type="evidence" value="ECO:0007669"/>
    <property type="project" value="InterPro"/>
</dbReference>
<protein>
    <submittedName>
        <fullName evidence="1">Phenylacetic acid catabolic family protein</fullName>
    </submittedName>
</protein>
<accession>A0A6B0SNZ8</accession>
<dbReference type="InterPro" id="IPR052703">
    <property type="entry name" value="Aromatic_CoA_ox/epox"/>
</dbReference>
<dbReference type="SUPFAM" id="SSF47240">
    <property type="entry name" value="Ferritin-like"/>
    <property type="match status" value="1"/>
</dbReference>
<gene>
    <name evidence="1" type="ORF">GRX66_01540</name>
</gene>
<dbReference type="Proteomes" id="UP000471521">
    <property type="component" value="Unassembled WGS sequence"/>
</dbReference>
<reference evidence="1 2" key="1">
    <citation type="submission" date="2019-12" db="EMBL/GenBank/DDBJ databases">
        <title>Isolation and characterization of three novel carbon monoxide-oxidizing members of Halobacteria from salione crusts and soils.</title>
        <authorList>
            <person name="Myers M.R."/>
            <person name="King G.M."/>
        </authorList>
    </citation>
    <scope>NUCLEOTIDE SEQUENCE [LARGE SCALE GENOMIC DNA]</scope>
    <source>
        <strain evidence="1 2">PCN9</strain>
    </source>
</reference>
<name>A0A6B0SNZ8_9EURY</name>
<evidence type="ECO:0000313" key="1">
    <source>
        <dbReference type="EMBL" id="MXR19349.1"/>
    </source>
</evidence>
<dbReference type="AlphaFoldDB" id="A0A6B0SNZ8"/>
<comment type="caution">
    <text evidence="1">The sequence shown here is derived from an EMBL/GenBank/DDBJ whole genome shotgun (WGS) entry which is preliminary data.</text>
</comment>
<dbReference type="InterPro" id="IPR009078">
    <property type="entry name" value="Ferritin-like_SF"/>
</dbReference>
<keyword evidence="2" id="KW-1185">Reference proteome</keyword>
<organism evidence="1 2">
    <name type="scientific">Halobacterium bonnevillei</name>
    <dbReference type="NCBI Taxonomy" id="2692200"/>
    <lineage>
        <taxon>Archaea</taxon>
        <taxon>Methanobacteriati</taxon>
        <taxon>Methanobacteriota</taxon>
        <taxon>Stenosarchaea group</taxon>
        <taxon>Halobacteria</taxon>
        <taxon>Halobacteriales</taxon>
        <taxon>Halobacteriaceae</taxon>
        <taxon>Halobacterium</taxon>
    </lineage>
</organism>